<name>A0A6H5G2C5_9HEMI</name>
<proteinExistence type="predicted"/>
<sequence length="111" mass="13112">MDRNKQTGPTRSENYTPRLDISTSVCWLSPAKSIARRDLEFFTRKHKGAGNKTSKPNFQFLKKIFFFNFKKVKKVNLKNLHILVSERGHGRLWRFQDLFCINRLPSAERVK</sequence>
<keyword evidence="2" id="KW-1185">Reference proteome</keyword>
<dbReference type="EMBL" id="CADCXU010004098">
    <property type="protein sequence ID" value="CAA9995840.1"/>
    <property type="molecule type" value="Genomic_DNA"/>
</dbReference>
<gene>
    <name evidence="1" type="ORF">NTEN_LOCUS2567</name>
</gene>
<dbReference type="AlphaFoldDB" id="A0A6H5G2C5"/>
<dbReference type="Proteomes" id="UP000479000">
    <property type="component" value="Unassembled WGS sequence"/>
</dbReference>
<evidence type="ECO:0000313" key="2">
    <source>
        <dbReference type="Proteomes" id="UP000479000"/>
    </source>
</evidence>
<organism evidence="1 2">
    <name type="scientific">Nesidiocoris tenuis</name>
    <dbReference type="NCBI Taxonomy" id="355587"/>
    <lineage>
        <taxon>Eukaryota</taxon>
        <taxon>Metazoa</taxon>
        <taxon>Ecdysozoa</taxon>
        <taxon>Arthropoda</taxon>
        <taxon>Hexapoda</taxon>
        <taxon>Insecta</taxon>
        <taxon>Pterygota</taxon>
        <taxon>Neoptera</taxon>
        <taxon>Paraneoptera</taxon>
        <taxon>Hemiptera</taxon>
        <taxon>Heteroptera</taxon>
        <taxon>Panheteroptera</taxon>
        <taxon>Cimicomorpha</taxon>
        <taxon>Miridae</taxon>
        <taxon>Dicyphina</taxon>
        <taxon>Nesidiocoris</taxon>
    </lineage>
</organism>
<evidence type="ECO:0000313" key="1">
    <source>
        <dbReference type="EMBL" id="CAA9995840.1"/>
    </source>
</evidence>
<reference evidence="1 2" key="1">
    <citation type="submission" date="2020-02" db="EMBL/GenBank/DDBJ databases">
        <authorList>
            <person name="Ferguson B K."/>
        </authorList>
    </citation>
    <scope>NUCLEOTIDE SEQUENCE [LARGE SCALE GENOMIC DNA]</scope>
</reference>
<protein>
    <submittedName>
        <fullName evidence="1">Uncharacterized protein</fullName>
    </submittedName>
</protein>
<accession>A0A6H5G2C5</accession>